<proteinExistence type="predicted"/>
<organism evidence="1">
    <name type="scientific">marine sediment metagenome</name>
    <dbReference type="NCBI Taxonomy" id="412755"/>
    <lineage>
        <taxon>unclassified sequences</taxon>
        <taxon>metagenomes</taxon>
        <taxon>ecological metagenomes</taxon>
    </lineage>
</organism>
<sequence length="175" mass="19853">VYDTIDGVMIRHLKEVKLREGALTLFPMDEGAHLEAIKEDIGMEEKPSVDNHLCTINSGDYARYRSEKRKHNAKAYTVRFGIRKDGKAEENEYFYPKDTWSAAEARSHCKEHDGTFEAAKKDKDLEFVCSSCGQAFEISDPSVKLTPKVSDPSVKLTPKQELSDLKKIAEELKNK</sequence>
<accession>X1G6R3</accession>
<protein>
    <submittedName>
        <fullName evidence="1">Uncharacterized protein</fullName>
    </submittedName>
</protein>
<name>X1G6R3_9ZZZZ</name>
<gene>
    <name evidence="1" type="ORF">S03H2_36137</name>
</gene>
<evidence type="ECO:0000313" key="1">
    <source>
        <dbReference type="EMBL" id="GAH53596.1"/>
    </source>
</evidence>
<dbReference type="EMBL" id="BARU01022160">
    <property type="protein sequence ID" value="GAH53596.1"/>
    <property type="molecule type" value="Genomic_DNA"/>
</dbReference>
<feature type="non-terminal residue" evidence="1">
    <location>
        <position position="1"/>
    </location>
</feature>
<dbReference type="AlphaFoldDB" id="X1G6R3"/>
<reference evidence="1" key="1">
    <citation type="journal article" date="2014" name="Front. Microbiol.">
        <title>High frequency of phylogenetically diverse reductive dehalogenase-homologous genes in deep subseafloor sedimentary metagenomes.</title>
        <authorList>
            <person name="Kawai M."/>
            <person name="Futagami T."/>
            <person name="Toyoda A."/>
            <person name="Takaki Y."/>
            <person name="Nishi S."/>
            <person name="Hori S."/>
            <person name="Arai W."/>
            <person name="Tsubouchi T."/>
            <person name="Morono Y."/>
            <person name="Uchiyama I."/>
            <person name="Ito T."/>
            <person name="Fujiyama A."/>
            <person name="Inagaki F."/>
            <person name="Takami H."/>
        </authorList>
    </citation>
    <scope>NUCLEOTIDE SEQUENCE</scope>
    <source>
        <strain evidence="1">Expedition CK06-06</strain>
    </source>
</reference>
<comment type="caution">
    <text evidence="1">The sequence shown here is derived from an EMBL/GenBank/DDBJ whole genome shotgun (WGS) entry which is preliminary data.</text>
</comment>